<evidence type="ECO:0000256" key="2">
    <source>
        <dbReference type="ARBA" id="ARBA00023125"/>
    </source>
</evidence>
<keyword evidence="4" id="KW-0597">Phosphoprotein</keyword>
<evidence type="ECO:0000259" key="5">
    <source>
        <dbReference type="PROSITE" id="PS50043"/>
    </source>
</evidence>
<dbReference type="InterPro" id="IPR000792">
    <property type="entry name" value="Tscrpt_reg_LuxR_C"/>
</dbReference>
<dbReference type="Pfam" id="PF00196">
    <property type="entry name" value="GerE"/>
    <property type="match status" value="1"/>
</dbReference>
<feature type="domain" description="HTH luxR-type" evidence="5">
    <location>
        <begin position="133"/>
        <end position="198"/>
    </location>
</feature>
<dbReference type="GO" id="GO:0006355">
    <property type="term" value="P:regulation of DNA-templated transcription"/>
    <property type="evidence" value="ECO:0007669"/>
    <property type="project" value="InterPro"/>
</dbReference>
<dbReference type="OrthoDB" id="9802186at2"/>
<feature type="domain" description="Response regulatory" evidence="6">
    <location>
        <begin position="3"/>
        <end position="117"/>
    </location>
</feature>
<comment type="caution">
    <text evidence="7">The sequence shown here is derived from an EMBL/GenBank/DDBJ whole genome shotgun (WGS) entry which is preliminary data.</text>
</comment>
<dbReference type="InterPro" id="IPR011006">
    <property type="entry name" value="CheY-like_superfamily"/>
</dbReference>
<dbReference type="Pfam" id="PF00072">
    <property type="entry name" value="Response_reg"/>
    <property type="match status" value="1"/>
</dbReference>
<dbReference type="Gene3D" id="3.40.50.2300">
    <property type="match status" value="1"/>
</dbReference>
<keyword evidence="3" id="KW-0804">Transcription</keyword>
<evidence type="ECO:0000259" key="6">
    <source>
        <dbReference type="PROSITE" id="PS50110"/>
    </source>
</evidence>
<name>A0A4T0UX19_9NEIS</name>
<evidence type="ECO:0000256" key="4">
    <source>
        <dbReference type="PROSITE-ProRule" id="PRU00169"/>
    </source>
</evidence>
<dbReference type="AlphaFoldDB" id="A0A4T0UX19"/>
<dbReference type="Proteomes" id="UP000308891">
    <property type="component" value="Unassembled WGS sequence"/>
</dbReference>
<dbReference type="SMART" id="SM00421">
    <property type="entry name" value="HTH_LUXR"/>
    <property type="match status" value="1"/>
</dbReference>
<dbReference type="Gene3D" id="1.10.10.10">
    <property type="entry name" value="Winged helix-like DNA-binding domain superfamily/Winged helix DNA-binding domain"/>
    <property type="match status" value="1"/>
</dbReference>
<gene>
    <name evidence="7" type="ORF">E5K04_06420</name>
</gene>
<evidence type="ECO:0000256" key="1">
    <source>
        <dbReference type="ARBA" id="ARBA00023015"/>
    </source>
</evidence>
<dbReference type="GO" id="GO:0000160">
    <property type="term" value="P:phosphorelay signal transduction system"/>
    <property type="evidence" value="ECO:0007669"/>
    <property type="project" value="InterPro"/>
</dbReference>
<dbReference type="InterPro" id="IPR036388">
    <property type="entry name" value="WH-like_DNA-bd_sf"/>
</dbReference>
<protein>
    <submittedName>
        <fullName evidence="7">Response regulator transcription factor</fullName>
    </submittedName>
</protein>
<dbReference type="PANTHER" id="PTHR44688">
    <property type="entry name" value="DNA-BINDING TRANSCRIPTIONAL ACTIVATOR DEVR_DOSR"/>
    <property type="match status" value="1"/>
</dbReference>
<dbReference type="PROSITE" id="PS50110">
    <property type="entry name" value="RESPONSE_REGULATORY"/>
    <property type="match status" value="1"/>
</dbReference>
<dbReference type="PROSITE" id="PS50043">
    <property type="entry name" value="HTH_LUXR_2"/>
    <property type="match status" value="1"/>
</dbReference>
<dbReference type="InterPro" id="IPR016032">
    <property type="entry name" value="Sig_transdc_resp-reg_C-effctor"/>
</dbReference>
<dbReference type="GO" id="GO:0003677">
    <property type="term" value="F:DNA binding"/>
    <property type="evidence" value="ECO:0007669"/>
    <property type="project" value="UniProtKB-KW"/>
</dbReference>
<dbReference type="PANTHER" id="PTHR44688:SF16">
    <property type="entry name" value="DNA-BINDING TRANSCRIPTIONAL ACTIVATOR DEVR_DOSR"/>
    <property type="match status" value="1"/>
</dbReference>
<evidence type="ECO:0000313" key="7">
    <source>
        <dbReference type="EMBL" id="TIC83652.1"/>
    </source>
</evidence>
<dbReference type="PROSITE" id="PS00622">
    <property type="entry name" value="HTH_LUXR_1"/>
    <property type="match status" value="1"/>
</dbReference>
<accession>A0A4T0UX19</accession>
<keyword evidence="2" id="KW-0238">DNA-binding</keyword>
<dbReference type="InterPro" id="IPR001789">
    <property type="entry name" value="Sig_transdc_resp-reg_receiver"/>
</dbReference>
<keyword evidence="8" id="KW-1185">Reference proteome</keyword>
<evidence type="ECO:0000256" key="3">
    <source>
        <dbReference type="ARBA" id="ARBA00023163"/>
    </source>
</evidence>
<dbReference type="SMART" id="SM00448">
    <property type="entry name" value="REC"/>
    <property type="match status" value="1"/>
</dbReference>
<feature type="modified residue" description="4-aspartylphosphate" evidence="4">
    <location>
        <position position="52"/>
    </location>
</feature>
<dbReference type="CDD" id="cd06170">
    <property type="entry name" value="LuxR_C_like"/>
    <property type="match status" value="1"/>
</dbReference>
<dbReference type="RefSeq" id="WP_136552135.1">
    <property type="nucleotide sequence ID" value="NZ_STGJ01000006.1"/>
</dbReference>
<dbReference type="EMBL" id="STGJ01000006">
    <property type="protein sequence ID" value="TIC83652.1"/>
    <property type="molecule type" value="Genomic_DNA"/>
</dbReference>
<organism evidence="7 8">
    <name type="scientific">Crenobacter intestini</name>
    <dbReference type="NCBI Taxonomy" id="2563443"/>
    <lineage>
        <taxon>Bacteria</taxon>
        <taxon>Pseudomonadati</taxon>
        <taxon>Pseudomonadota</taxon>
        <taxon>Betaproteobacteria</taxon>
        <taxon>Neisseriales</taxon>
        <taxon>Neisseriaceae</taxon>
        <taxon>Crenobacter</taxon>
    </lineage>
</organism>
<sequence>MQALAIIDDDAAVRDALVWLLEGQPYAVTGFDSAEALLESGDAGRFNCLILDLRLGGASGLVLLEELKARAYCPPVIMLTAHGDVPHAVAALKLGAADFLEKPFDDERLLALIADCMARDASARAEHLRLSHVREALSALTEREREVMALVLGGKLNKQIADELAISMKTVEVHRARVFDKMGVKSAVELAGRLQALKEA</sequence>
<dbReference type="SUPFAM" id="SSF46894">
    <property type="entry name" value="C-terminal effector domain of the bipartite response regulators"/>
    <property type="match status" value="1"/>
</dbReference>
<evidence type="ECO:0000313" key="8">
    <source>
        <dbReference type="Proteomes" id="UP000308891"/>
    </source>
</evidence>
<reference evidence="7 8" key="1">
    <citation type="submission" date="2019-04" db="EMBL/GenBank/DDBJ databases">
        <title>Crenobacter sp. nov.</title>
        <authorList>
            <person name="Shi S."/>
        </authorList>
    </citation>
    <scope>NUCLEOTIDE SEQUENCE [LARGE SCALE GENOMIC DNA]</scope>
    <source>
        <strain evidence="7 8">GY 70310</strain>
    </source>
</reference>
<dbReference type="SUPFAM" id="SSF52172">
    <property type="entry name" value="CheY-like"/>
    <property type="match status" value="1"/>
</dbReference>
<dbReference type="PRINTS" id="PR00038">
    <property type="entry name" value="HTHLUXR"/>
</dbReference>
<keyword evidence="1" id="KW-0805">Transcription regulation</keyword>
<proteinExistence type="predicted"/>